<protein>
    <submittedName>
        <fullName evidence="1">Uncharacterized protein</fullName>
    </submittedName>
</protein>
<dbReference type="Proteomes" id="UP001239111">
    <property type="component" value="Chromosome 2"/>
</dbReference>
<evidence type="ECO:0000313" key="1">
    <source>
        <dbReference type="EMBL" id="KAJ8680007.1"/>
    </source>
</evidence>
<evidence type="ECO:0000313" key="2">
    <source>
        <dbReference type="Proteomes" id="UP001239111"/>
    </source>
</evidence>
<sequence length="2135" mass="242595">MDAFQNPYRVRPGRPKIDSNLGGYGVQKPWVPGTVPRPPSIDTNTVFQPPPPIPNQNKSANDSWDWNVDNSSNGNDSWNWNVEQSEAQSHPQEQSLPPNQYVPTYGSQKQPGMPPSQDNFYNNFNGNNKIGVNSQHGFPGRETPKTVPPPQEPMPKQPNTFPQQTNFSHNHNQQFPIPPRPISNSSQGGSIDHPQWSKEHNQSSPYAPPNQMHNQSPQAQQPPTQTNSVNNYAWNNVEPQNVPMHNWPNHNETPASSYWQETTSSKQEQFSDNINSSWSSQTQQAPHHSQHRIHNACPPNTNNEQPKYLNFNNSLQESTSTQNWLPRGSVMSNQRSKSNHESITNFLPRQQSLPSNTWSQVEDANSMPTWHQGGASHNIPNSHWRQAKLQQGGSLEESALSENNKNEWQQIHALPSHFNSSTTSTTSGSLANMSSSTEQLEDRKKSLTPSTSCASLNEFQAQASTSNPNNIENNIGPHQGNADSDWNTEGDWNTVNELSNGVSNLQLDSLQNQHAGDASSFKEEQPNTNASNDWGKQSMPGSKSNHVGNTPDSPAVFNLEHTNREESPNVKRDHTNSQASSVKSVDKYDQWYNQNVHMQSDKDFFNSDRTHSSDPWPPAQNVENYENIQQTPDFVNLEVVAPEPQARDMYGSHDSINKETLDNDQVVRQTTPPKEASMNDFRQETNNVEVPANLQQAHLPLQSEQVPDNYEFASNDRNTFLETGELTDLHSQDHEAVPPSQDDENDEVPSDIPFAREVLGQSSSIDPRRNDPTGQEQYAQGVGSVSSVSLMGPRMSDPRRNDPSGQEQQQQQPSVSTRPGLQSDRTTDRRDVPSGQERNTPVQQLQQPPLARVGDLDNSSSSNISVERRNDPSGRERSVPPVPPQQSRNEPSGEEQRVAPQILAQPEPGAIREIPGRGNEPEDVPQQPDSSSLRQIPGGASSNESVQIVPDDRTRVVTGSQPLDASASATAAQDSSSDSRVKREEAVGASVVENQGGTGPQNRRDSYEDGDDEGSGNSREDSRDRRRDPSPKSRHSRYDYNRKSAFYDRDRDFDDDYYYDRRRGADYDRPYNSREDLDRRDGSFREDDRRLNNRDDLERERHSREDLDRRSRHKEEIDDRDGGRRRIDERRRDTPGEPRRLDREGREFDPRYPRDRDYLDRERDRRRDDRRPRRHPEYDPRDPRDPREPYRREYYEDSYGRNSRPSSRSSYNDRDRDYYMRGRDPYSSYPYNNYQGYDYGSNYNNNYYAYLENLRRTDPAAYAEWYHKYYQHQQQVSRGVAPNYPEDRASVHSGRSSCDDRNSSDKRNLTDTSLLDDQQTTMSSRLTPTKFSTAHAKGSLSVGVLLHVHPSYPADGERAKIDILKMNQLLISDVTYRELRSYPGPLIKGVTHKKMIIDYCKDKIEKAPSRDDIIEVSSYVLLYDLMKMLIEKNGKVDGEDISSLLSDNEVAYPYDANKPSKRDKRRESTVSQRSSASGGEKVVSDTVQPVEIEEQTKVQKSVKQLTDEFRDKLLRGSTDEALEFAMVEGLWGHALFLASKISERRHKSVMTRFANSLPPQDPLQTLYQLHSGQKPACVTCLSDPSWYDWRPHLAMIISNDTSANPKVNRRSIISKLGDTLLARGDLYAAHFCYVVSEVEFGSYGSDDAKIVLIGANHQKPYSEFLSMEAIMLTEIYEYGRKLNEPFTLANLQTFKFNVAAKMVDYGLIEKALLYIEQVAINLIAEPERYKSSFISDVYSLGDRLRYHDPVYRDSDEDIINLSWLKSLEQIVLRCESGEIVQESDSGAVDSNLELADNQLQQQSNLGGSHHQSQFSTSMMSSAIGSYGSKVNPWGVTPSMNNSDQLDDDARETSFPETDHEEQQPYRSYQQDYWASQQQQQQQQTYEQQDYGNQEYAQSEWSKNTSFQYTSEQQDSEQSQHQNQWGYESEKLEGKRITAAEQSSKDEVSSPARHLTNTIPDSPADSILRQRRRAPSSLSDNEPPPLATKLHKQKYPKLNAFALKPPPVFLKCTPKSKSASEDFISKTTDLDIQFGKMRVVNESPHETSVEKEKVKGQTLTQYCNFDEKKVVKVAPHVRRKDVICDTVDAWSRQQSLSSPGKYRPLIFGGTFPIDAPLTNRPKPEPLPASQIDSDDL</sequence>
<keyword evidence="2" id="KW-1185">Reference proteome</keyword>
<accession>A0ACC2PC36</accession>
<gene>
    <name evidence="1" type="ORF">QAD02_015794</name>
</gene>
<name>A0ACC2PC36_9HYME</name>
<organism evidence="1 2">
    <name type="scientific">Eretmocerus hayati</name>
    <dbReference type="NCBI Taxonomy" id="131215"/>
    <lineage>
        <taxon>Eukaryota</taxon>
        <taxon>Metazoa</taxon>
        <taxon>Ecdysozoa</taxon>
        <taxon>Arthropoda</taxon>
        <taxon>Hexapoda</taxon>
        <taxon>Insecta</taxon>
        <taxon>Pterygota</taxon>
        <taxon>Neoptera</taxon>
        <taxon>Endopterygota</taxon>
        <taxon>Hymenoptera</taxon>
        <taxon>Apocrita</taxon>
        <taxon>Proctotrupomorpha</taxon>
        <taxon>Chalcidoidea</taxon>
        <taxon>Aphelinidae</taxon>
        <taxon>Aphelininae</taxon>
        <taxon>Eretmocerus</taxon>
    </lineage>
</organism>
<dbReference type="EMBL" id="CM056742">
    <property type="protein sequence ID" value="KAJ8680007.1"/>
    <property type="molecule type" value="Genomic_DNA"/>
</dbReference>
<proteinExistence type="predicted"/>
<reference evidence="1" key="1">
    <citation type="submission" date="2023-04" db="EMBL/GenBank/DDBJ databases">
        <title>A chromosome-level genome assembly of the parasitoid wasp Eretmocerus hayati.</title>
        <authorList>
            <person name="Zhong Y."/>
            <person name="Liu S."/>
            <person name="Liu Y."/>
        </authorList>
    </citation>
    <scope>NUCLEOTIDE SEQUENCE</scope>
    <source>
        <strain evidence="1">ZJU_SS_LIU_2023</strain>
    </source>
</reference>
<comment type="caution">
    <text evidence="1">The sequence shown here is derived from an EMBL/GenBank/DDBJ whole genome shotgun (WGS) entry which is preliminary data.</text>
</comment>